<feature type="region of interest" description="Disordered" evidence="1">
    <location>
        <begin position="1229"/>
        <end position="1263"/>
    </location>
</feature>
<feature type="region of interest" description="Disordered" evidence="1">
    <location>
        <begin position="1361"/>
        <end position="1422"/>
    </location>
</feature>
<feature type="compositionally biased region" description="Low complexity" evidence="1">
    <location>
        <begin position="1229"/>
        <end position="1239"/>
    </location>
</feature>
<proteinExistence type="predicted"/>
<evidence type="ECO:0000313" key="2">
    <source>
        <dbReference type="EMBL" id="KAL3801832.1"/>
    </source>
</evidence>
<evidence type="ECO:0000256" key="1">
    <source>
        <dbReference type="SAM" id="MobiDB-lite"/>
    </source>
</evidence>
<dbReference type="Proteomes" id="UP001516023">
    <property type="component" value="Unassembled WGS sequence"/>
</dbReference>
<reference evidence="2 3" key="1">
    <citation type="journal article" date="2020" name="G3 (Bethesda)">
        <title>Improved Reference Genome for Cyclotella cryptica CCMP332, a Model for Cell Wall Morphogenesis, Salinity Adaptation, and Lipid Production in Diatoms (Bacillariophyta).</title>
        <authorList>
            <person name="Roberts W.R."/>
            <person name="Downey K.M."/>
            <person name="Ruck E.C."/>
            <person name="Traller J.C."/>
            <person name="Alverson A.J."/>
        </authorList>
    </citation>
    <scope>NUCLEOTIDE SEQUENCE [LARGE SCALE GENOMIC DNA]</scope>
    <source>
        <strain evidence="2 3">CCMP332</strain>
    </source>
</reference>
<sequence length="1570" mass="168757">MSSAASKAAKNMGSSKRNRPSLSMSQRGSQDEDAAAIAPTNLQSTPLFMDDVNSQYQSLSERLARENAMENPAPSSAADDSAPPRKQKVRWAETAALASTLDAAKAGENDDDNDYPSSRSSPLEAISDLFQKKYTMPVFLIMATSIFLMVHLSGRGEGGNQLYSDKAELSVEGPQDVTLRSSPKDPAFDTLQNARSFNIGQGDGFTSLIFSFVPTPAPGNSETEQPTIEAMLHTTPKMVRAGIPSPLVAGEDGYEPGWILVPTSSNGGGDGLQAGDAGVKEGWGYPPGVPTPDPALLNVGSNGGFNDPNAATAPDKWGIPQGMPTPDPALLSNVSPVTQKWNFPDGGKCIVIKACLPTPDPIYLPKGPSQVGLSWGYPPGVPTPNPDLLVEIAPDNTSPTTLKWNIPLGQPTPDPALLYQIDNASPTTLKWKIPYGQPTPDPAFLYQVDNTSPTTLKWKIPYGQPTPDPALLTEVAPDNASPTTLQWKIPLGKPTPDPALLNNPSPVTLGWGYPPGVPTPDPALLAGVPDKVTWGYPPGVPTPDPALLEGVVVSMSWGYPPGVPTPDPALLRGETSAPTLRSVETGRDEKVTICHRTDNKANPWVEMEISSNELQFHLDHGDKEGLCAEVAPQPEDVTLKMPEAPKEPNVTPPPAPDVSPPPISPPPISPPPNSPPPNSPPTPIDVLVEPPTTSAPSGPKDSGGLAIEVAPPPPAPKIPIMVKNPPTPQVNTQPYSGDYGWYRPLGDTGNRPGTGSGVKPGKGPGVNTANQGVNGYVMAGGCGGCFCGCCGCGGGYMGGMGVVPLSDGSNTLMVPQFMQGTMGLDTRFSLPGLPQPQCPWDCMIDETVPTMGRSNEDDAIYEIFYTNPLNCCGTIVEIGAGNGKDNSPSFFFEYGMNWTAILTEADPVNFEQITKTRTGDKAMIINGAFCQEGSYIYFDEKSALFQTVNAGEYSSEALSQTRFIVTDTTPKVECIRLDSDVLSGLDHVDVMVIRVKGDPWAVVRTMNWDITVDIWVILMEDRPGMLHDTLRAALKLHDYVPASWEIKLWCPYVLSTNLLSKRHFTMNDPANGHPHPAENSPSITAMGSPKLPKLRHGVFSSAPTRTERSSNPLKGNDNHVVNGDSGGKPLLRVDCGFGISAGGENCGSAPPLPVTPSPAGGGWRHGIKGGWRVPPSHSKADRSPGLEGKRIGFDGTLKTPSLHLLKPTASSLGHRVAKVAHSSTLLQSSMYSSTGSSTSPKIGVMPPPSPKQQQHEWASPFRRSYSTGCADNDAFHDDRFYKEITKRIAIDLPVREKRAAPTHTPALNPFRNIQSRNVYGYDSCCPSMDDEEIMDHQRNNIIINNSSEELKLQETSDVTTLSSLVNSHEESTSQQQQQQQNSSLSPIKRPSITEASLLDQSPFPTPLPHQRRSTWSPMGSERQRHWSQFIEGDGTNCPETLRSHLFDPVASQLLAFQEEHDVPFVSLSSMNDTILESDDEETISREDSLQCPLDLSTSQCTTKNNIANTFRSMPNLSSLPDLATTDDDPIQERAPASPLPVFRKVSGSLHDVKTDEDITLLARPIPRKWS</sequence>
<dbReference type="PANTHER" id="PTHR34009">
    <property type="entry name" value="PROTEIN STAR"/>
    <property type="match status" value="1"/>
</dbReference>
<feature type="compositionally biased region" description="Polar residues" evidence="1">
    <location>
        <begin position="1101"/>
        <end position="1113"/>
    </location>
</feature>
<name>A0ABD3QNZ3_9STRA</name>
<feature type="region of interest" description="Disordered" evidence="1">
    <location>
        <begin position="1101"/>
        <end position="1125"/>
    </location>
</feature>
<feature type="region of interest" description="Disordered" evidence="1">
    <location>
        <begin position="1512"/>
        <end position="1539"/>
    </location>
</feature>
<feature type="compositionally biased region" description="Low complexity" evidence="1">
    <location>
        <begin position="72"/>
        <end position="81"/>
    </location>
</feature>
<feature type="compositionally biased region" description="Low complexity" evidence="1">
    <location>
        <begin position="1"/>
        <end position="15"/>
    </location>
</feature>
<organism evidence="2 3">
    <name type="scientific">Cyclotella cryptica</name>
    <dbReference type="NCBI Taxonomy" id="29204"/>
    <lineage>
        <taxon>Eukaryota</taxon>
        <taxon>Sar</taxon>
        <taxon>Stramenopiles</taxon>
        <taxon>Ochrophyta</taxon>
        <taxon>Bacillariophyta</taxon>
        <taxon>Coscinodiscophyceae</taxon>
        <taxon>Thalassiosirophycidae</taxon>
        <taxon>Stephanodiscales</taxon>
        <taxon>Stephanodiscaceae</taxon>
        <taxon>Cyclotella</taxon>
    </lineage>
</organism>
<feature type="region of interest" description="Disordered" evidence="1">
    <location>
        <begin position="1168"/>
        <end position="1188"/>
    </location>
</feature>
<keyword evidence="3" id="KW-1185">Reference proteome</keyword>
<evidence type="ECO:0000313" key="3">
    <source>
        <dbReference type="Proteomes" id="UP001516023"/>
    </source>
</evidence>
<feature type="region of interest" description="Disordered" evidence="1">
    <location>
        <begin position="639"/>
        <end position="720"/>
    </location>
</feature>
<feature type="compositionally biased region" description="Basic and acidic residues" evidence="1">
    <location>
        <begin position="1178"/>
        <end position="1188"/>
    </location>
</feature>
<dbReference type="PANTHER" id="PTHR34009:SF2">
    <property type="entry name" value="PROTEIN STAR"/>
    <property type="match status" value="1"/>
</dbReference>
<evidence type="ECO:0008006" key="4">
    <source>
        <dbReference type="Google" id="ProtNLM"/>
    </source>
</evidence>
<dbReference type="InterPro" id="IPR053202">
    <property type="entry name" value="EGF_Rcpt_Signaling_Reg"/>
</dbReference>
<dbReference type="EMBL" id="JABMIG020000024">
    <property type="protein sequence ID" value="KAL3801832.1"/>
    <property type="molecule type" value="Genomic_DNA"/>
</dbReference>
<protein>
    <recommendedName>
        <fullName evidence="4">Methyltransferase FkbM domain-containing protein</fullName>
    </recommendedName>
</protein>
<feature type="compositionally biased region" description="Polar residues" evidence="1">
    <location>
        <begin position="40"/>
        <end position="60"/>
    </location>
</feature>
<feature type="region of interest" description="Disordered" evidence="1">
    <location>
        <begin position="1"/>
        <end position="91"/>
    </location>
</feature>
<comment type="caution">
    <text evidence="2">The sequence shown here is derived from an EMBL/GenBank/DDBJ whole genome shotgun (WGS) entry which is preliminary data.</text>
</comment>
<accession>A0ABD3QNZ3</accession>
<gene>
    <name evidence="2" type="ORF">HJC23_001228</name>
</gene>
<feature type="compositionally biased region" description="Pro residues" evidence="1">
    <location>
        <begin position="650"/>
        <end position="683"/>
    </location>
</feature>